<dbReference type="InterPro" id="IPR020846">
    <property type="entry name" value="MFS_dom"/>
</dbReference>
<dbReference type="Gene3D" id="1.20.1250.20">
    <property type="entry name" value="MFS general substrate transporter like domains"/>
    <property type="match status" value="1"/>
</dbReference>
<keyword evidence="4 5" id="KW-0472">Membrane</keyword>
<dbReference type="PANTHER" id="PTHR42718">
    <property type="entry name" value="MAJOR FACILITATOR SUPERFAMILY MULTIDRUG TRANSPORTER MFSC"/>
    <property type="match status" value="1"/>
</dbReference>
<feature type="transmembrane region" description="Helical" evidence="5">
    <location>
        <begin position="222"/>
        <end position="242"/>
    </location>
</feature>
<dbReference type="PROSITE" id="PS00216">
    <property type="entry name" value="SUGAR_TRANSPORT_1"/>
    <property type="match status" value="1"/>
</dbReference>
<evidence type="ECO:0000313" key="7">
    <source>
        <dbReference type="EMBL" id="WIX75350.1"/>
    </source>
</evidence>
<dbReference type="RefSeq" id="WP_285966122.1">
    <property type="nucleotide sequence ID" value="NZ_CP127294.1"/>
</dbReference>
<dbReference type="InterPro" id="IPR036259">
    <property type="entry name" value="MFS_trans_sf"/>
</dbReference>
<feature type="transmembrane region" description="Helical" evidence="5">
    <location>
        <begin position="48"/>
        <end position="66"/>
    </location>
</feature>
<comment type="subcellular location">
    <subcellularLocation>
        <location evidence="1">Cell membrane</location>
        <topology evidence="1">Multi-pass membrane protein</topology>
    </subcellularLocation>
</comment>
<dbReference type="GO" id="GO:0022857">
    <property type="term" value="F:transmembrane transporter activity"/>
    <property type="evidence" value="ECO:0007669"/>
    <property type="project" value="InterPro"/>
</dbReference>
<dbReference type="CDD" id="cd17321">
    <property type="entry name" value="MFS_MMR_MDR_like"/>
    <property type="match status" value="1"/>
</dbReference>
<dbReference type="PROSITE" id="PS50850">
    <property type="entry name" value="MFS"/>
    <property type="match status" value="1"/>
</dbReference>
<dbReference type="Proteomes" id="UP001236014">
    <property type="component" value="Chromosome"/>
</dbReference>
<dbReference type="PANTHER" id="PTHR42718:SF48">
    <property type="entry name" value="CONSERVED TWO-DOMAIN MEMBRANE PROTEIN-RELATED"/>
    <property type="match status" value="1"/>
</dbReference>
<dbReference type="EMBL" id="CP127294">
    <property type="protein sequence ID" value="WIX75350.1"/>
    <property type="molecule type" value="Genomic_DNA"/>
</dbReference>
<gene>
    <name evidence="7" type="ORF">QRX50_27930</name>
</gene>
<dbReference type="InterPro" id="IPR005829">
    <property type="entry name" value="Sugar_transporter_CS"/>
</dbReference>
<evidence type="ECO:0000256" key="1">
    <source>
        <dbReference type="ARBA" id="ARBA00004651"/>
    </source>
</evidence>
<organism evidence="7 8">
    <name type="scientific">Amycolatopsis carbonis</name>
    <dbReference type="NCBI Taxonomy" id="715471"/>
    <lineage>
        <taxon>Bacteria</taxon>
        <taxon>Bacillati</taxon>
        <taxon>Actinomycetota</taxon>
        <taxon>Actinomycetes</taxon>
        <taxon>Pseudonocardiales</taxon>
        <taxon>Pseudonocardiaceae</taxon>
        <taxon>Amycolatopsis</taxon>
    </lineage>
</organism>
<name>A0A9Y2I7S9_9PSEU</name>
<evidence type="ECO:0000256" key="5">
    <source>
        <dbReference type="SAM" id="Phobius"/>
    </source>
</evidence>
<evidence type="ECO:0000259" key="6">
    <source>
        <dbReference type="PROSITE" id="PS50850"/>
    </source>
</evidence>
<evidence type="ECO:0000256" key="4">
    <source>
        <dbReference type="ARBA" id="ARBA00023136"/>
    </source>
</evidence>
<feature type="transmembrane region" description="Helical" evidence="5">
    <location>
        <begin position="367"/>
        <end position="387"/>
    </location>
</feature>
<dbReference type="Pfam" id="PF07690">
    <property type="entry name" value="MFS_1"/>
    <property type="match status" value="1"/>
</dbReference>
<dbReference type="SUPFAM" id="SSF103473">
    <property type="entry name" value="MFS general substrate transporter"/>
    <property type="match status" value="1"/>
</dbReference>
<feature type="transmembrane region" description="Helical" evidence="5">
    <location>
        <begin position="103"/>
        <end position="125"/>
    </location>
</feature>
<feature type="transmembrane region" description="Helical" evidence="5">
    <location>
        <begin position="263"/>
        <end position="284"/>
    </location>
</feature>
<feature type="transmembrane region" description="Helical" evidence="5">
    <location>
        <begin position="296"/>
        <end position="318"/>
    </location>
</feature>
<sequence length="468" mass="47912">MPSAPVRPGAVLLVVSAATFLASLDLFIVTVAFPAIRTAFTGADLATTSWVLNGYTVLFAAFLAPAGRLADRYGRRRLFLLGVAVFTLASAACAAATSIELLVAFRALQAVGAALVMPTALALLLTAFPPHRRSMAVGVWASIGAVAAALGPPVGGLLVEASWRWVFLVNLPIGVLTLVFGPRVLRETRDGTTGVPDFLGALGLLAGVGALAYALVEAPDRGWGSPTVLIAFGVATVALAWVPWRSARHAVPVLDLPALRVPTLWLACLAVAVFSAGFGAMLFGNVLVLTSQWHDSILLAGLSLAPGPLVVVPMSQLAGRVAHRTGPGPVIAAGGLAMALGVTVWLLRMGSEPAYLAAMLPGQLLTGAGVGLTMPSVSGIVATVLPATRWGAGSSMINTSRQVGTVLGTAVLVAIYAGAQDLAAFQRGWLLILGTCVATSVAGLAIAGRRRTDHVPESAPEPSLATRT</sequence>
<evidence type="ECO:0000313" key="8">
    <source>
        <dbReference type="Proteomes" id="UP001236014"/>
    </source>
</evidence>
<keyword evidence="8" id="KW-1185">Reference proteome</keyword>
<feature type="transmembrane region" description="Helical" evidence="5">
    <location>
        <begin position="330"/>
        <end position="347"/>
    </location>
</feature>
<dbReference type="InterPro" id="IPR011701">
    <property type="entry name" value="MFS"/>
</dbReference>
<reference evidence="7 8" key="1">
    <citation type="submission" date="2023-06" db="EMBL/GenBank/DDBJ databases">
        <authorList>
            <person name="Oyuntsetseg B."/>
            <person name="Kim S.B."/>
        </authorList>
    </citation>
    <scope>NUCLEOTIDE SEQUENCE [LARGE SCALE GENOMIC DNA]</scope>
    <source>
        <strain evidence="7 8">2-15</strain>
    </source>
</reference>
<feature type="transmembrane region" description="Helical" evidence="5">
    <location>
        <begin position="12"/>
        <end position="36"/>
    </location>
</feature>
<keyword evidence="2 5" id="KW-0812">Transmembrane</keyword>
<dbReference type="AlphaFoldDB" id="A0A9Y2I7S9"/>
<evidence type="ECO:0000256" key="2">
    <source>
        <dbReference type="ARBA" id="ARBA00022692"/>
    </source>
</evidence>
<dbReference type="KEGG" id="acab:QRX50_27930"/>
<keyword evidence="3 5" id="KW-1133">Transmembrane helix</keyword>
<evidence type="ECO:0000256" key="3">
    <source>
        <dbReference type="ARBA" id="ARBA00022989"/>
    </source>
</evidence>
<dbReference type="GO" id="GO:0005886">
    <property type="term" value="C:plasma membrane"/>
    <property type="evidence" value="ECO:0007669"/>
    <property type="project" value="UniProtKB-SubCell"/>
</dbReference>
<feature type="transmembrane region" description="Helical" evidence="5">
    <location>
        <begin position="78"/>
        <end position="97"/>
    </location>
</feature>
<feature type="transmembrane region" description="Helical" evidence="5">
    <location>
        <begin position="429"/>
        <end position="448"/>
    </location>
</feature>
<proteinExistence type="predicted"/>
<dbReference type="Gene3D" id="1.20.1720.10">
    <property type="entry name" value="Multidrug resistance protein D"/>
    <property type="match status" value="1"/>
</dbReference>
<feature type="domain" description="Major facilitator superfamily (MFS) profile" evidence="6">
    <location>
        <begin position="11"/>
        <end position="451"/>
    </location>
</feature>
<feature type="transmembrane region" description="Helical" evidence="5">
    <location>
        <begin position="197"/>
        <end position="216"/>
    </location>
</feature>
<dbReference type="PRINTS" id="PR01036">
    <property type="entry name" value="TCRTETB"/>
</dbReference>
<protein>
    <submittedName>
        <fullName evidence="7">MFS transporter</fullName>
    </submittedName>
</protein>
<feature type="transmembrane region" description="Helical" evidence="5">
    <location>
        <begin position="165"/>
        <end position="185"/>
    </location>
</feature>
<feature type="transmembrane region" description="Helical" evidence="5">
    <location>
        <begin position="137"/>
        <end position="159"/>
    </location>
</feature>
<accession>A0A9Y2I7S9</accession>
<feature type="transmembrane region" description="Helical" evidence="5">
    <location>
        <begin position="399"/>
        <end position="417"/>
    </location>
</feature>